<feature type="region of interest" description="Disordered" evidence="1">
    <location>
        <begin position="123"/>
        <end position="143"/>
    </location>
</feature>
<evidence type="ECO:0000313" key="3">
    <source>
        <dbReference type="Proteomes" id="UP000031036"/>
    </source>
</evidence>
<feature type="non-terminal residue" evidence="2">
    <location>
        <position position="143"/>
    </location>
</feature>
<reference evidence="2 3" key="1">
    <citation type="submission" date="2014-11" db="EMBL/GenBank/DDBJ databases">
        <title>Genetic blueprint of the zoonotic pathogen Toxocara canis.</title>
        <authorList>
            <person name="Zhu X.-Q."/>
            <person name="Korhonen P.K."/>
            <person name="Cai H."/>
            <person name="Young N.D."/>
            <person name="Nejsum P."/>
            <person name="von Samson-Himmelstjerna G."/>
            <person name="Boag P.R."/>
            <person name="Tan P."/>
            <person name="Li Q."/>
            <person name="Min J."/>
            <person name="Yang Y."/>
            <person name="Wang X."/>
            <person name="Fang X."/>
            <person name="Hall R.S."/>
            <person name="Hofmann A."/>
            <person name="Sternberg P.W."/>
            <person name="Jex A.R."/>
            <person name="Gasser R.B."/>
        </authorList>
    </citation>
    <scope>NUCLEOTIDE SEQUENCE [LARGE SCALE GENOMIC DNA]</scope>
    <source>
        <strain evidence="2">PN_DK_2014</strain>
    </source>
</reference>
<gene>
    <name evidence="2" type="ORF">Tcan_01697</name>
</gene>
<dbReference type="AlphaFoldDB" id="A0A0B2VL00"/>
<feature type="compositionally biased region" description="Basic residues" evidence="1">
    <location>
        <begin position="126"/>
        <end position="135"/>
    </location>
</feature>
<accession>A0A0B2VL00</accession>
<evidence type="ECO:0000313" key="2">
    <source>
        <dbReference type="EMBL" id="KHN82074.1"/>
    </source>
</evidence>
<organism evidence="2 3">
    <name type="scientific">Toxocara canis</name>
    <name type="common">Canine roundworm</name>
    <dbReference type="NCBI Taxonomy" id="6265"/>
    <lineage>
        <taxon>Eukaryota</taxon>
        <taxon>Metazoa</taxon>
        <taxon>Ecdysozoa</taxon>
        <taxon>Nematoda</taxon>
        <taxon>Chromadorea</taxon>
        <taxon>Rhabditida</taxon>
        <taxon>Spirurina</taxon>
        <taxon>Ascaridomorpha</taxon>
        <taxon>Ascaridoidea</taxon>
        <taxon>Toxocaridae</taxon>
        <taxon>Toxocara</taxon>
    </lineage>
</organism>
<proteinExistence type="predicted"/>
<keyword evidence="3" id="KW-1185">Reference proteome</keyword>
<evidence type="ECO:0000256" key="1">
    <source>
        <dbReference type="SAM" id="MobiDB-lite"/>
    </source>
</evidence>
<sequence length="143" mass="17005">MLQRRAEFREQTEQEISNGQQMIRRAKSTYQFTYISATNCSESLFLEKLHNVDELLLVCMDSDFVLLVCLSPTLIDCGCFELACFRFYEILFTSKIPYVDVYVLLCRYEVQFSRMRAQQREISLRRERRSHGTVKSHRDQIHS</sequence>
<protein>
    <submittedName>
        <fullName evidence="2">Uncharacterized protein</fullName>
    </submittedName>
</protein>
<comment type="caution">
    <text evidence="2">The sequence shown here is derived from an EMBL/GenBank/DDBJ whole genome shotgun (WGS) entry which is preliminary data.</text>
</comment>
<name>A0A0B2VL00_TOXCA</name>
<dbReference type="EMBL" id="JPKZ01001412">
    <property type="protein sequence ID" value="KHN82074.1"/>
    <property type="molecule type" value="Genomic_DNA"/>
</dbReference>
<dbReference type="Proteomes" id="UP000031036">
    <property type="component" value="Unassembled WGS sequence"/>
</dbReference>